<evidence type="ECO:0000256" key="3">
    <source>
        <dbReference type="SAM" id="SignalP"/>
    </source>
</evidence>
<dbReference type="OrthoDB" id="5361565at2759"/>
<feature type="region of interest" description="Disordered" evidence="1">
    <location>
        <begin position="490"/>
        <end position="513"/>
    </location>
</feature>
<evidence type="ECO:0000313" key="5">
    <source>
        <dbReference type="EMBL" id="KAF2455543.1"/>
    </source>
</evidence>
<feature type="signal peptide" evidence="3">
    <location>
        <begin position="1"/>
        <end position="20"/>
    </location>
</feature>
<evidence type="ECO:0000256" key="1">
    <source>
        <dbReference type="SAM" id="MobiDB-lite"/>
    </source>
</evidence>
<dbReference type="EMBL" id="MU001686">
    <property type="protein sequence ID" value="KAF2455543.1"/>
    <property type="molecule type" value="Genomic_DNA"/>
</dbReference>
<dbReference type="InterPro" id="IPR033121">
    <property type="entry name" value="PEPTIDASE_A1"/>
</dbReference>
<sequence length="513" mass="55343">MAAFTRAVLALGALAQSVAAFNCSMPPVYVDIHKRIVHGTDIFQYGSFMGVGSPGQNQSLFPSLRNNETSVASVVFCDNSNLTDCRINTHGNYDSEASSTFENATDYVSLDHDEDGEGNHIREEFHLYTHFFEPDPASATVLEDFPVRVMTAGSRNPGVYGMGSSSTLMSHLVTQNRIASHTWSLYVGAGFDRAGGMINGSNTFGGVDVGRFEGTVYNYTMDLNHADPFPVRVKDVRLDMPSSDGARNVSLLDASRFPNLDDDAAFEGGSRTSFEARLSTDVFPFVFPDEVTRNFMQLTGAEASEAEDGSLRIPDPFNGTLAIELDDGFTVTLTAAQLRNVSDLAPIRAPRSADASSSSSSNSSSASGDAYAEPFYLGLAYLAHVYLMADYDAYAFHLAAAIVENRFVTPRTWCGKTTPVAYSVPAPGSFVANGMIGAVIGGVVGGLGLVALVITLFVVFKRRQYRKRERMVEEARAARTGAKMAQFVVDESEQGSPGPAKAPKASSGWLWRR</sequence>
<proteinExistence type="predicted"/>
<keyword evidence="2" id="KW-0812">Transmembrane</keyword>
<dbReference type="PROSITE" id="PS51767">
    <property type="entry name" value="PEPTIDASE_A1"/>
    <property type="match status" value="1"/>
</dbReference>
<accession>A0A6A6NWA0</accession>
<dbReference type="Proteomes" id="UP000799766">
    <property type="component" value="Unassembled WGS sequence"/>
</dbReference>
<evidence type="ECO:0000256" key="2">
    <source>
        <dbReference type="SAM" id="Phobius"/>
    </source>
</evidence>
<keyword evidence="2" id="KW-0472">Membrane</keyword>
<evidence type="ECO:0000313" key="6">
    <source>
        <dbReference type="Proteomes" id="UP000799766"/>
    </source>
</evidence>
<keyword evidence="6" id="KW-1185">Reference proteome</keyword>
<keyword evidence="3" id="KW-0732">Signal</keyword>
<feature type="transmembrane region" description="Helical" evidence="2">
    <location>
        <begin position="435"/>
        <end position="460"/>
    </location>
</feature>
<dbReference type="AlphaFoldDB" id="A0A6A6NWA0"/>
<dbReference type="InterPro" id="IPR021109">
    <property type="entry name" value="Peptidase_aspartic_dom_sf"/>
</dbReference>
<organism evidence="5 6">
    <name type="scientific">Lineolata rhizophorae</name>
    <dbReference type="NCBI Taxonomy" id="578093"/>
    <lineage>
        <taxon>Eukaryota</taxon>
        <taxon>Fungi</taxon>
        <taxon>Dikarya</taxon>
        <taxon>Ascomycota</taxon>
        <taxon>Pezizomycotina</taxon>
        <taxon>Dothideomycetes</taxon>
        <taxon>Dothideomycetes incertae sedis</taxon>
        <taxon>Lineolatales</taxon>
        <taxon>Lineolataceae</taxon>
        <taxon>Lineolata</taxon>
    </lineage>
</organism>
<protein>
    <recommendedName>
        <fullName evidence="4">Peptidase A1 domain-containing protein</fullName>
    </recommendedName>
</protein>
<gene>
    <name evidence="5" type="ORF">BDY21DRAFT_289468</name>
</gene>
<evidence type="ECO:0000259" key="4">
    <source>
        <dbReference type="PROSITE" id="PS51767"/>
    </source>
</evidence>
<dbReference type="SUPFAM" id="SSF50630">
    <property type="entry name" value="Acid proteases"/>
    <property type="match status" value="1"/>
</dbReference>
<dbReference type="Gene3D" id="2.40.70.10">
    <property type="entry name" value="Acid Proteases"/>
    <property type="match status" value="2"/>
</dbReference>
<name>A0A6A6NWA0_9PEZI</name>
<reference evidence="5" key="1">
    <citation type="journal article" date="2020" name="Stud. Mycol.">
        <title>101 Dothideomycetes genomes: a test case for predicting lifestyles and emergence of pathogens.</title>
        <authorList>
            <person name="Haridas S."/>
            <person name="Albert R."/>
            <person name="Binder M."/>
            <person name="Bloem J."/>
            <person name="Labutti K."/>
            <person name="Salamov A."/>
            <person name="Andreopoulos B."/>
            <person name="Baker S."/>
            <person name="Barry K."/>
            <person name="Bills G."/>
            <person name="Bluhm B."/>
            <person name="Cannon C."/>
            <person name="Castanera R."/>
            <person name="Culley D."/>
            <person name="Daum C."/>
            <person name="Ezra D."/>
            <person name="Gonzalez J."/>
            <person name="Henrissat B."/>
            <person name="Kuo A."/>
            <person name="Liang C."/>
            <person name="Lipzen A."/>
            <person name="Lutzoni F."/>
            <person name="Magnuson J."/>
            <person name="Mondo S."/>
            <person name="Nolan M."/>
            <person name="Ohm R."/>
            <person name="Pangilinan J."/>
            <person name="Park H.-J."/>
            <person name="Ramirez L."/>
            <person name="Alfaro M."/>
            <person name="Sun H."/>
            <person name="Tritt A."/>
            <person name="Yoshinaga Y."/>
            <person name="Zwiers L.-H."/>
            <person name="Turgeon B."/>
            <person name="Goodwin S."/>
            <person name="Spatafora J."/>
            <person name="Crous P."/>
            <person name="Grigoriev I."/>
        </authorList>
    </citation>
    <scope>NUCLEOTIDE SEQUENCE</scope>
    <source>
        <strain evidence="5">ATCC 16933</strain>
    </source>
</reference>
<keyword evidence="2" id="KW-1133">Transmembrane helix</keyword>
<feature type="domain" description="Peptidase A1" evidence="4">
    <location>
        <begin position="45"/>
        <end position="399"/>
    </location>
</feature>
<feature type="chain" id="PRO_5025679094" description="Peptidase A1 domain-containing protein" evidence="3">
    <location>
        <begin position="21"/>
        <end position="513"/>
    </location>
</feature>